<dbReference type="STRING" id="1550566.SZ63_04940"/>
<reference evidence="1 2" key="1">
    <citation type="journal article" date="2015" name="Int. J. Syst. Evol. Microbiol.">
        <title>Methanoculleus sediminis sp. nov., a methanogen from sediments near a submarine mud volcano.</title>
        <authorList>
            <person name="Chen S.C."/>
            <person name="Chen M.F."/>
            <person name="Lai M.C."/>
            <person name="Weng C.Y."/>
            <person name="Wu S.Y."/>
            <person name="Lin S."/>
            <person name="Yang T.F."/>
            <person name="Chen P.C."/>
        </authorList>
    </citation>
    <scope>NUCLEOTIDE SEQUENCE [LARGE SCALE GENOMIC DNA]</scope>
    <source>
        <strain evidence="1 2">S3Fa</strain>
    </source>
</reference>
<accession>A0A0H1QZQ6</accession>
<evidence type="ECO:0000313" key="2">
    <source>
        <dbReference type="Proteomes" id="UP000035301"/>
    </source>
</evidence>
<evidence type="ECO:0000313" key="1">
    <source>
        <dbReference type="EMBL" id="KLK88373.1"/>
    </source>
</evidence>
<dbReference type="Proteomes" id="UP000035301">
    <property type="component" value="Unassembled WGS sequence"/>
</dbReference>
<dbReference type="GeneID" id="4846656"/>
<keyword evidence="2" id="KW-1185">Reference proteome</keyword>
<dbReference type="OrthoDB" id="106035at2157"/>
<proteinExistence type="predicted"/>
<protein>
    <submittedName>
        <fullName evidence="1">Uncharacterized protein</fullName>
    </submittedName>
</protein>
<comment type="caution">
    <text evidence="1">The sequence shown here is derived from an EMBL/GenBank/DDBJ whole genome shotgun (WGS) entry which is preliminary data.</text>
</comment>
<organism evidence="1 2">
    <name type="scientific">Methanoculleus sediminis</name>
    <dbReference type="NCBI Taxonomy" id="1550566"/>
    <lineage>
        <taxon>Archaea</taxon>
        <taxon>Methanobacteriati</taxon>
        <taxon>Methanobacteriota</taxon>
        <taxon>Stenosarchaea group</taxon>
        <taxon>Methanomicrobia</taxon>
        <taxon>Methanomicrobiales</taxon>
        <taxon>Methanomicrobiaceae</taxon>
        <taxon>Methanoculleus</taxon>
    </lineage>
</organism>
<dbReference type="RefSeq" id="WP_011844944.1">
    <property type="nucleotide sequence ID" value="NZ_JXOJ01000002.1"/>
</dbReference>
<dbReference type="PATRIC" id="fig|1550566.3.peg.1054"/>
<name>A0A0H1QZQ6_9EURY</name>
<dbReference type="EMBL" id="JXOJ01000002">
    <property type="protein sequence ID" value="KLK88373.1"/>
    <property type="molecule type" value="Genomic_DNA"/>
</dbReference>
<sequence>MQSLSNCCRLLLIFGLLMLCVPPAAAQAGSHTTLQVYTDETVLGRIVSITPASDVGAYSITITRGTSVQPAGVGDTLRHKDIITLQRGSFADIQLVDRSDTTMLGGGTGGTAILIERAGGSSGQAAAPEVTETPSGSGIIYVDYGQTEAGTVTSIQGRAEILRNARIFPVYRGDSLLVGDTLFIREGVVTVEIWDSGTRTIYEGGILSVEQRAKPQELLEPVFTFFNDLKNSLERALGFEVRVPTDTAGVRG</sequence>
<dbReference type="AlphaFoldDB" id="A0A0H1QZQ6"/>
<gene>
    <name evidence="1" type="ORF">SZ63_04940</name>
</gene>